<dbReference type="SUPFAM" id="SSF53187">
    <property type="entry name" value="Zn-dependent exopeptidases"/>
    <property type="match status" value="1"/>
</dbReference>
<evidence type="ECO:0000256" key="1">
    <source>
        <dbReference type="ARBA" id="ARBA00005634"/>
    </source>
</evidence>
<feature type="compositionally biased region" description="Basic and acidic residues" evidence="2">
    <location>
        <begin position="32"/>
        <end position="41"/>
    </location>
</feature>
<accession>A0A292Q4R2</accession>
<dbReference type="InterPro" id="IPR039373">
    <property type="entry name" value="Peptidase_M28B"/>
</dbReference>
<dbReference type="InterPro" id="IPR007484">
    <property type="entry name" value="Peptidase_M28"/>
</dbReference>
<evidence type="ECO:0008006" key="8">
    <source>
        <dbReference type="Google" id="ProtNLM"/>
    </source>
</evidence>
<dbReference type="Pfam" id="PF04389">
    <property type="entry name" value="Peptidase_M28"/>
    <property type="match status" value="1"/>
</dbReference>
<dbReference type="Gene3D" id="3.40.630.10">
    <property type="entry name" value="Zn peptidases"/>
    <property type="match status" value="1"/>
</dbReference>
<dbReference type="InterPro" id="IPR003137">
    <property type="entry name" value="PA_domain"/>
</dbReference>
<evidence type="ECO:0000259" key="4">
    <source>
        <dbReference type="Pfam" id="PF04253"/>
    </source>
</evidence>
<dbReference type="InterPro" id="IPR007365">
    <property type="entry name" value="TFR-like_dimer_dom"/>
</dbReference>
<comment type="similarity">
    <text evidence="1">Belongs to the peptidase M28 family. M28B subfamily.</text>
</comment>
<feature type="region of interest" description="Disordered" evidence="2">
    <location>
        <begin position="1"/>
        <end position="58"/>
    </location>
</feature>
<feature type="domain" description="PA" evidence="3">
    <location>
        <begin position="307"/>
        <end position="382"/>
    </location>
</feature>
<dbReference type="SUPFAM" id="SSF52025">
    <property type="entry name" value="PA domain"/>
    <property type="match status" value="1"/>
</dbReference>
<evidence type="ECO:0000313" key="7">
    <source>
        <dbReference type="Proteomes" id="UP001412239"/>
    </source>
</evidence>
<feature type="domain" description="Transferrin receptor-like dimerisation" evidence="4">
    <location>
        <begin position="736"/>
        <end position="858"/>
    </location>
</feature>
<dbReference type="GO" id="GO:0004180">
    <property type="term" value="F:carboxypeptidase activity"/>
    <property type="evidence" value="ECO:0007669"/>
    <property type="project" value="TreeGrafter"/>
</dbReference>
<evidence type="ECO:0000313" key="6">
    <source>
        <dbReference type="EMBL" id="CUS14822.1"/>
    </source>
</evidence>
<organism evidence="6 7">
    <name type="scientific">Tuber aestivum</name>
    <name type="common">summer truffle</name>
    <dbReference type="NCBI Taxonomy" id="59557"/>
    <lineage>
        <taxon>Eukaryota</taxon>
        <taxon>Fungi</taxon>
        <taxon>Dikarya</taxon>
        <taxon>Ascomycota</taxon>
        <taxon>Pezizomycotina</taxon>
        <taxon>Pezizomycetes</taxon>
        <taxon>Pezizales</taxon>
        <taxon>Tuberaceae</taxon>
        <taxon>Tuber</taxon>
    </lineage>
</organism>
<dbReference type="CDD" id="cd08022">
    <property type="entry name" value="M28_PSMA_like"/>
    <property type="match status" value="1"/>
</dbReference>
<dbReference type="Proteomes" id="UP001412239">
    <property type="component" value="Unassembled WGS sequence"/>
</dbReference>
<name>A0A292Q4R2_9PEZI</name>
<evidence type="ECO:0000259" key="3">
    <source>
        <dbReference type="Pfam" id="PF02225"/>
    </source>
</evidence>
<dbReference type="Gene3D" id="3.50.30.30">
    <property type="match status" value="1"/>
</dbReference>
<keyword evidence="7" id="KW-1185">Reference proteome</keyword>
<dbReference type="InterPro" id="IPR036757">
    <property type="entry name" value="TFR-like_dimer_dom_sf"/>
</dbReference>
<dbReference type="PANTHER" id="PTHR10404:SF71">
    <property type="entry name" value="CARBOXYPEPTIDASE TRE2, PUTATIVE (AFU_ORTHOLOGUE AFUA_3G10650)-RELATED"/>
    <property type="match status" value="1"/>
</dbReference>
<protein>
    <recommendedName>
        <fullName evidence="8">Transferrin receptor-like dimerisation domain-containing protein</fullName>
    </recommendedName>
</protein>
<dbReference type="Pfam" id="PF04253">
    <property type="entry name" value="TFR_dimer"/>
    <property type="match status" value="1"/>
</dbReference>
<dbReference type="AlphaFoldDB" id="A0A292Q4R2"/>
<dbReference type="PANTHER" id="PTHR10404">
    <property type="entry name" value="N-ACETYLATED-ALPHA-LINKED ACIDIC DIPEPTIDASE"/>
    <property type="match status" value="1"/>
</dbReference>
<dbReference type="InterPro" id="IPR046450">
    <property type="entry name" value="PA_dom_sf"/>
</dbReference>
<reference evidence="6" key="1">
    <citation type="submission" date="2015-10" db="EMBL/GenBank/DDBJ databases">
        <authorList>
            <person name="Regsiter A."/>
            <person name="william w."/>
        </authorList>
    </citation>
    <scope>NUCLEOTIDE SEQUENCE</scope>
    <source>
        <strain evidence="6">Montdore</strain>
    </source>
</reference>
<sequence length="860" mass="95540">MSDEKRSMLGSSLPIPTYEEATSSRAPSDVGDNPHTEEEASRLLASSHGRYRQPTVETARSSLESSFLEEFGDSARPSRESLERVMVEMEILEPGQGGEGQQRRGGGGRLRMHISKRISSITDSLSAISIPHHWKINPLRWFSCIRIPDLPCLGEGFVPLYRVMGVIIGLVVVYALLASDSVTLNPPPGAGGTIEFDIDALKDFIRDSIDKDNIEHYLEYLSRFDHTAGTEGDFVLAKYVEGEFRSFGLESVGLDEYSVYLNFPKPNGRKLAIIDPPWEAALEEPKANDDRENTLVFHGYSKTGSATGPLIYANYGARADFDKLESQGFNLTGSIILVRYGGTQMDRALKVKAAEERGAAAVIEFSDPKTEGWDLPEGFVQRGSVSLMSFIVGDVLTPGAPSKPDYNRIPLEHNPGLVGIPSLPLSWDNARHLLQSLRGKGSKVEESWTGDTRGVEEWWTGSINDSPIMVELENDQVEEERHPIWNVLGYIRGSDDYTKRIVVGNHRDAWCFGASDPNSGTAVMLEVARLFGKVLEMGWRPQRSIIFANWDAEEYNLIGSTEYVEDNIDDLRLHGMAYINLDVAVSGKEFRAAGSPLIQQPLLNVLERIRSPSGNGTLRGDWGDKFLPGLGAGSDYVAFQDYAGVSSIDIGFAGDPFPYHSCYDTFEWMKNTGDPGFNHHLAIAQVLGVLIIELADTPVLPFNMIDYAHALGRYTDDLEEHAKEIMQAQSPGTKLLDFKDLRNAVESAEKRLKEFDEKHENWMDYLEAGLDTNGIIARQSRNARMSNFEEHLLDLSKGGGLPGREWFKHVVFAPEAWSGYDAGYFPGVRDALASKDWELAQKQVEKIAKVIDKASYKLLN</sequence>
<gene>
    <name evidence="6" type="ORF">GSTUAT00001107001</name>
</gene>
<dbReference type="Gene3D" id="1.20.930.40">
    <property type="entry name" value="Transferrin receptor-like, dimerisation domain"/>
    <property type="match status" value="1"/>
</dbReference>
<evidence type="ECO:0000256" key="2">
    <source>
        <dbReference type="SAM" id="MobiDB-lite"/>
    </source>
</evidence>
<dbReference type="CDD" id="cd02121">
    <property type="entry name" value="PA_GCPII_like"/>
    <property type="match status" value="1"/>
</dbReference>
<evidence type="ECO:0000259" key="5">
    <source>
        <dbReference type="Pfam" id="PF04389"/>
    </source>
</evidence>
<feature type="domain" description="Peptidase M28" evidence="5">
    <location>
        <begin position="486"/>
        <end position="669"/>
    </location>
</feature>
<dbReference type="SUPFAM" id="SSF47672">
    <property type="entry name" value="Transferrin receptor-like dimerisation domain"/>
    <property type="match status" value="1"/>
</dbReference>
<dbReference type="EMBL" id="LN890955">
    <property type="protein sequence ID" value="CUS14822.1"/>
    <property type="molecule type" value="Genomic_DNA"/>
</dbReference>
<dbReference type="FunFam" id="3.40.630.10:FF:000101">
    <property type="entry name" value="N-acetylated alpha-linked acidic dipeptidase like 1"/>
    <property type="match status" value="1"/>
</dbReference>
<dbReference type="Pfam" id="PF02225">
    <property type="entry name" value="PA"/>
    <property type="match status" value="1"/>
</dbReference>
<proteinExistence type="inferred from homology"/>